<dbReference type="SMART" id="SM00856">
    <property type="entry name" value="PMEI"/>
    <property type="match status" value="1"/>
</dbReference>
<keyword evidence="6" id="KW-0134">Cell wall</keyword>
<dbReference type="InterPro" id="IPR006501">
    <property type="entry name" value="Pectinesterase_inhib_dom"/>
</dbReference>
<evidence type="ECO:0000256" key="2">
    <source>
        <dbReference type="ARBA" id="ARBA00005184"/>
    </source>
</evidence>
<dbReference type="FunFam" id="2.160.20.10:FF:000029">
    <property type="entry name" value="Pectinesterase 4"/>
    <property type="match status" value="1"/>
</dbReference>
<dbReference type="PANTHER" id="PTHR31707">
    <property type="entry name" value="PECTINESTERASE"/>
    <property type="match status" value="1"/>
</dbReference>
<comment type="caution">
    <text evidence="14">The sequence shown here is derived from an EMBL/GenBank/DDBJ whole genome shotgun (WGS) entry which is preliminary data.</text>
</comment>
<comment type="subcellular location">
    <subcellularLocation>
        <location evidence="1">Secreted</location>
        <location evidence="1">Cell wall</location>
    </subcellularLocation>
</comment>
<dbReference type="SUPFAM" id="SSF101148">
    <property type="entry name" value="Plant invertase/pectin methylesterase inhibitor"/>
    <property type="match status" value="1"/>
</dbReference>
<dbReference type="Proteomes" id="UP001632038">
    <property type="component" value="Unassembled WGS sequence"/>
</dbReference>
<feature type="signal peptide" evidence="12">
    <location>
        <begin position="1"/>
        <end position="23"/>
    </location>
</feature>
<dbReference type="Gene3D" id="2.160.20.10">
    <property type="entry name" value="Single-stranded right-handed beta-helix, Pectin lyase-like"/>
    <property type="match status" value="1"/>
</dbReference>
<evidence type="ECO:0000256" key="7">
    <source>
        <dbReference type="ARBA" id="ARBA00022525"/>
    </source>
</evidence>
<name>A0ABD3DR32_9LAMI</name>
<evidence type="ECO:0000256" key="5">
    <source>
        <dbReference type="ARBA" id="ARBA00013229"/>
    </source>
</evidence>
<gene>
    <name evidence="14" type="ORF">CASFOL_012108</name>
</gene>
<keyword evidence="15" id="KW-1185">Reference proteome</keyword>
<dbReference type="InterPro" id="IPR035513">
    <property type="entry name" value="Invertase/methylesterase_inhib"/>
</dbReference>
<evidence type="ECO:0000256" key="9">
    <source>
        <dbReference type="ARBA" id="ARBA00023085"/>
    </source>
</evidence>
<evidence type="ECO:0000313" key="15">
    <source>
        <dbReference type="Proteomes" id="UP001632038"/>
    </source>
</evidence>
<protein>
    <recommendedName>
        <fullName evidence="5">pectinesterase</fullName>
        <ecNumber evidence="5">3.1.1.11</ecNumber>
    </recommendedName>
</protein>
<evidence type="ECO:0000256" key="12">
    <source>
        <dbReference type="SAM" id="SignalP"/>
    </source>
</evidence>
<reference evidence="15" key="1">
    <citation type="journal article" date="2024" name="IScience">
        <title>Strigolactones Initiate the Formation of Haustorium-like Structures in Castilleja.</title>
        <authorList>
            <person name="Buerger M."/>
            <person name="Peterson D."/>
            <person name="Chory J."/>
        </authorList>
    </citation>
    <scope>NUCLEOTIDE SEQUENCE [LARGE SCALE GENOMIC DNA]</scope>
</reference>
<feature type="chain" id="PRO_5044805391" description="pectinesterase" evidence="12">
    <location>
        <begin position="24"/>
        <end position="528"/>
    </location>
</feature>
<evidence type="ECO:0000256" key="8">
    <source>
        <dbReference type="ARBA" id="ARBA00022801"/>
    </source>
</evidence>
<accession>A0ABD3DR32</accession>
<dbReference type="InterPro" id="IPR011050">
    <property type="entry name" value="Pectin_lyase_fold/virulence"/>
</dbReference>
<comment type="similarity">
    <text evidence="4">In the C-terminal section; belongs to the pectinesterase family.</text>
</comment>
<dbReference type="CDD" id="cd15798">
    <property type="entry name" value="PMEI-like_3"/>
    <property type="match status" value="1"/>
</dbReference>
<sequence length="528" mass="59069">MAHLLSLKLVCLILFFSFSPSSASQYDLINKVCKASKDPQACQAWMLSNSSTHLSPNATVLEAIQFALKLTTNNLKTGQHLVKRILHDSKGNQNRTNTALICREVLGYSKYRIHMVVPALKSHELMKDARAWMSAALMYQYDCWSGLKYVNGTQFVDDTMAFLNSTLIQGSSSALGMIVNYDLYGVETQKWSPPKTERDHFWEPESHISKWGYPAGLKENVSVCKTKGRVRCTYETVQAAVDASPNNTELGNWFVIRIKNGNYSETVRVPLEKKNVVFWGEGKGKTVITGSKNVGQLGMSTYNSSTVGVVGDGFMAINLTIENTAGSDAHQAVAFRSDSDKSVMINCEFIGNQDTLYAHTLRQYYKSCTIQGNVDFIFGNAAAVFQDCLILLVTRNLLATKKDLIKNVVTAQGRIDPGQSTGFVFRNSLVNGTQAYMDKKTRGKWVTFLGRPWKEYSRTVFIECTLDGLISEEGWLAWKDDFAFKTLYYGEYKNTGPGSSLAKRVNWSNPIPKDHVKSYSPQNFIQLN</sequence>
<evidence type="ECO:0000256" key="6">
    <source>
        <dbReference type="ARBA" id="ARBA00022512"/>
    </source>
</evidence>
<dbReference type="EC" id="3.1.1.11" evidence="5"/>
<organism evidence="14 15">
    <name type="scientific">Castilleja foliolosa</name>
    <dbReference type="NCBI Taxonomy" id="1961234"/>
    <lineage>
        <taxon>Eukaryota</taxon>
        <taxon>Viridiplantae</taxon>
        <taxon>Streptophyta</taxon>
        <taxon>Embryophyta</taxon>
        <taxon>Tracheophyta</taxon>
        <taxon>Spermatophyta</taxon>
        <taxon>Magnoliopsida</taxon>
        <taxon>eudicotyledons</taxon>
        <taxon>Gunneridae</taxon>
        <taxon>Pentapetalae</taxon>
        <taxon>asterids</taxon>
        <taxon>lamiids</taxon>
        <taxon>Lamiales</taxon>
        <taxon>Orobanchaceae</taxon>
        <taxon>Pedicularideae</taxon>
        <taxon>Castillejinae</taxon>
        <taxon>Castilleja</taxon>
    </lineage>
</organism>
<dbReference type="Pfam" id="PF01095">
    <property type="entry name" value="Pectinesterase"/>
    <property type="match status" value="1"/>
</dbReference>
<dbReference type="InterPro" id="IPR000070">
    <property type="entry name" value="Pectinesterase_cat"/>
</dbReference>
<evidence type="ECO:0000256" key="3">
    <source>
        <dbReference type="ARBA" id="ARBA00006027"/>
    </source>
</evidence>
<feature type="domain" description="Pectinesterase inhibitor" evidence="13">
    <location>
        <begin position="24"/>
        <end position="177"/>
    </location>
</feature>
<comment type="similarity">
    <text evidence="3">In the N-terminal section; belongs to the PMEI family.</text>
</comment>
<dbReference type="SUPFAM" id="SSF51126">
    <property type="entry name" value="Pectin lyase-like"/>
    <property type="match status" value="1"/>
</dbReference>
<evidence type="ECO:0000313" key="14">
    <source>
        <dbReference type="EMBL" id="KAL3644176.1"/>
    </source>
</evidence>
<evidence type="ECO:0000256" key="4">
    <source>
        <dbReference type="ARBA" id="ARBA00007786"/>
    </source>
</evidence>
<proteinExistence type="inferred from homology"/>
<dbReference type="EMBL" id="JAVIJP010000015">
    <property type="protein sequence ID" value="KAL3644176.1"/>
    <property type="molecule type" value="Genomic_DNA"/>
</dbReference>
<keyword evidence="10" id="KW-0961">Cell wall biogenesis/degradation</keyword>
<keyword evidence="8" id="KW-0378">Hydrolase</keyword>
<keyword evidence="12" id="KW-0732">Signal</keyword>
<keyword evidence="9" id="KW-0063">Aspartyl esterase</keyword>
<dbReference type="GO" id="GO:0030599">
    <property type="term" value="F:pectinesterase activity"/>
    <property type="evidence" value="ECO:0007669"/>
    <property type="project" value="UniProtKB-EC"/>
</dbReference>
<keyword evidence="7" id="KW-0964">Secreted</keyword>
<dbReference type="NCBIfam" id="TIGR01614">
    <property type="entry name" value="PME_inhib"/>
    <property type="match status" value="1"/>
</dbReference>
<dbReference type="InterPro" id="IPR012334">
    <property type="entry name" value="Pectin_lyas_fold"/>
</dbReference>
<comment type="pathway">
    <text evidence="2">Glycan metabolism; pectin degradation; 2-dehydro-3-deoxy-D-gluconate from pectin: step 1/5.</text>
</comment>
<evidence type="ECO:0000259" key="13">
    <source>
        <dbReference type="SMART" id="SM00856"/>
    </source>
</evidence>
<evidence type="ECO:0000256" key="1">
    <source>
        <dbReference type="ARBA" id="ARBA00004191"/>
    </source>
</evidence>
<comment type="catalytic activity">
    <reaction evidence="11">
        <text>[(1-&gt;4)-alpha-D-galacturonosyl methyl ester](n) + n H2O = [(1-&gt;4)-alpha-D-galacturonosyl](n) + n methanol + n H(+)</text>
        <dbReference type="Rhea" id="RHEA:22380"/>
        <dbReference type="Rhea" id="RHEA-COMP:14570"/>
        <dbReference type="Rhea" id="RHEA-COMP:14573"/>
        <dbReference type="ChEBI" id="CHEBI:15377"/>
        <dbReference type="ChEBI" id="CHEBI:15378"/>
        <dbReference type="ChEBI" id="CHEBI:17790"/>
        <dbReference type="ChEBI" id="CHEBI:140522"/>
        <dbReference type="ChEBI" id="CHEBI:140523"/>
        <dbReference type="EC" id="3.1.1.11"/>
    </reaction>
</comment>
<evidence type="ECO:0000256" key="11">
    <source>
        <dbReference type="ARBA" id="ARBA00047928"/>
    </source>
</evidence>
<dbReference type="Gene3D" id="1.20.140.40">
    <property type="entry name" value="Invertase/pectin methylesterase inhibitor family protein"/>
    <property type="match status" value="1"/>
</dbReference>
<evidence type="ECO:0000256" key="10">
    <source>
        <dbReference type="ARBA" id="ARBA00023316"/>
    </source>
</evidence>
<dbReference type="AlphaFoldDB" id="A0ABD3DR32"/>
<dbReference type="GO" id="GO:0071555">
    <property type="term" value="P:cell wall organization"/>
    <property type="evidence" value="ECO:0007669"/>
    <property type="project" value="UniProtKB-KW"/>
</dbReference>
<dbReference type="Pfam" id="PF04043">
    <property type="entry name" value="PMEI"/>
    <property type="match status" value="1"/>
</dbReference>